<name>A0A8J3E4Q6_9PROT</name>
<gene>
    <name evidence="2" type="ORF">GCM10011611_39170</name>
</gene>
<reference evidence="2" key="1">
    <citation type="journal article" date="2014" name="Int. J. Syst. Evol. Microbiol.">
        <title>Complete genome sequence of Corynebacterium casei LMG S-19264T (=DSM 44701T), isolated from a smear-ripened cheese.</title>
        <authorList>
            <consortium name="US DOE Joint Genome Institute (JGI-PGF)"/>
            <person name="Walter F."/>
            <person name="Albersmeier A."/>
            <person name="Kalinowski J."/>
            <person name="Ruckert C."/>
        </authorList>
    </citation>
    <scope>NUCLEOTIDE SEQUENCE</scope>
    <source>
        <strain evidence="2">CGMCC 1.15725</strain>
    </source>
</reference>
<keyword evidence="1" id="KW-0732">Signal</keyword>
<evidence type="ECO:0000256" key="1">
    <source>
        <dbReference type="SAM" id="SignalP"/>
    </source>
</evidence>
<feature type="signal peptide" evidence="1">
    <location>
        <begin position="1"/>
        <end position="22"/>
    </location>
</feature>
<sequence length="182" mass="19409">MKYALWGAAFAAATSLGTAAFADDGQFGCPAQGTTLTLSVGPPLTFGPASGFDCPHGGGFQHAGFSNQTSSAGVKEALEKLWPLKVGNKASADVSAQGARSTHGTYSCEVLGRESVTVHAGKFDAFKVKCAAEFPQERYQDERVYWWSPEVKYSVKFDYQLIQGSAFGTTPLKSWELVSIAH</sequence>
<reference evidence="2" key="2">
    <citation type="submission" date="2020-09" db="EMBL/GenBank/DDBJ databases">
        <authorList>
            <person name="Sun Q."/>
            <person name="Zhou Y."/>
        </authorList>
    </citation>
    <scope>NUCLEOTIDE SEQUENCE</scope>
    <source>
        <strain evidence="2">CGMCC 1.15725</strain>
    </source>
</reference>
<organism evidence="2 3">
    <name type="scientific">Aliidongia dinghuensis</name>
    <dbReference type="NCBI Taxonomy" id="1867774"/>
    <lineage>
        <taxon>Bacteria</taxon>
        <taxon>Pseudomonadati</taxon>
        <taxon>Pseudomonadota</taxon>
        <taxon>Alphaproteobacteria</taxon>
        <taxon>Rhodospirillales</taxon>
        <taxon>Dongiaceae</taxon>
        <taxon>Aliidongia</taxon>
    </lineage>
</organism>
<proteinExistence type="predicted"/>
<evidence type="ECO:0008006" key="4">
    <source>
        <dbReference type="Google" id="ProtNLM"/>
    </source>
</evidence>
<evidence type="ECO:0000313" key="3">
    <source>
        <dbReference type="Proteomes" id="UP000646365"/>
    </source>
</evidence>
<dbReference type="EMBL" id="BMJQ01000010">
    <property type="protein sequence ID" value="GGF29293.1"/>
    <property type="molecule type" value="Genomic_DNA"/>
</dbReference>
<evidence type="ECO:0000313" key="2">
    <source>
        <dbReference type="EMBL" id="GGF29293.1"/>
    </source>
</evidence>
<dbReference type="AlphaFoldDB" id="A0A8J3E4Q6"/>
<comment type="caution">
    <text evidence="2">The sequence shown here is derived from an EMBL/GenBank/DDBJ whole genome shotgun (WGS) entry which is preliminary data.</text>
</comment>
<protein>
    <recommendedName>
        <fullName evidence="4">DUF3757 domain-containing protein</fullName>
    </recommendedName>
</protein>
<dbReference type="Gene3D" id="2.40.360.20">
    <property type="match status" value="1"/>
</dbReference>
<dbReference type="RefSeq" id="WP_189048851.1">
    <property type="nucleotide sequence ID" value="NZ_BMJQ01000010.1"/>
</dbReference>
<accession>A0A8J3E4Q6</accession>
<dbReference type="Proteomes" id="UP000646365">
    <property type="component" value="Unassembled WGS sequence"/>
</dbReference>
<feature type="chain" id="PRO_5035211655" description="DUF3757 domain-containing protein" evidence="1">
    <location>
        <begin position="23"/>
        <end position="182"/>
    </location>
</feature>
<keyword evidence="3" id="KW-1185">Reference proteome</keyword>